<feature type="compositionally biased region" description="Polar residues" evidence="8">
    <location>
        <begin position="116"/>
        <end position="133"/>
    </location>
</feature>
<evidence type="ECO:0000259" key="9">
    <source>
        <dbReference type="PROSITE" id="PS50968"/>
    </source>
</evidence>
<comment type="cofactor">
    <cofactor evidence="1 7">
        <name>(R)-lipoate</name>
        <dbReference type="ChEBI" id="CHEBI:83088"/>
    </cofactor>
</comment>
<evidence type="ECO:0000256" key="6">
    <source>
        <dbReference type="ARBA" id="ARBA00023315"/>
    </source>
</evidence>
<feature type="domain" description="Peripheral subunit-binding (PSBD)" evidence="10">
    <location>
        <begin position="135"/>
        <end position="172"/>
    </location>
</feature>
<feature type="region of interest" description="Disordered" evidence="8">
    <location>
        <begin position="88"/>
        <end position="133"/>
    </location>
</feature>
<keyword evidence="12" id="KW-1185">Reference proteome</keyword>
<dbReference type="PROSITE" id="PS51826">
    <property type="entry name" value="PSBD"/>
    <property type="match status" value="1"/>
</dbReference>
<dbReference type="InterPro" id="IPR000089">
    <property type="entry name" value="Biotin_lipoyl"/>
</dbReference>
<evidence type="ECO:0000313" key="11">
    <source>
        <dbReference type="EMBL" id="MCZ0866609.1"/>
    </source>
</evidence>
<evidence type="ECO:0000256" key="2">
    <source>
        <dbReference type="ARBA" id="ARBA00007317"/>
    </source>
</evidence>
<dbReference type="Gene3D" id="4.10.320.10">
    <property type="entry name" value="E3-binding domain"/>
    <property type="match status" value="1"/>
</dbReference>
<keyword evidence="6 7" id="KW-0012">Acyltransferase</keyword>
<dbReference type="RefSeq" id="WP_258332637.1">
    <property type="nucleotide sequence ID" value="NZ_JAPTGG010000014.1"/>
</dbReference>
<dbReference type="Pfam" id="PF00198">
    <property type="entry name" value="2-oxoacid_dh"/>
    <property type="match status" value="1"/>
</dbReference>
<dbReference type="InterPro" id="IPR036625">
    <property type="entry name" value="E3-bd_dom_sf"/>
</dbReference>
<dbReference type="PANTHER" id="PTHR43178:SF5">
    <property type="entry name" value="LIPOAMIDE ACYLTRANSFERASE COMPONENT OF BRANCHED-CHAIN ALPHA-KETO ACID DEHYDROGENASE COMPLEX, MITOCHONDRIAL"/>
    <property type="match status" value="1"/>
</dbReference>
<dbReference type="Pfam" id="PF00364">
    <property type="entry name" value="Biotin_lipoyl"/>
    <property type="match status" value="1"/>
</dbReference>
<name>A0A9J6RQN5_9GAMM</name>
<accession>A0A9J6RQN5</accession>
<comment type="caution">
    <text evidence="11">The sequence shown here is derived from an EMBL/GenBank/DDBJ whole genome shotgun (WGS) entry which is preliminary data.</text>
</comment>
<feature type="domain" description="Lipoyl-binding" evidence="9">
    <location>
        <begin position="3"/>
        <end position="78"/>
    </location>
</feature>
<dbReference type="Gene3D" id="2.40.50.100">
    <property type="match status" value="1"/>
</dbReference>
<dbReference type="CDD" id="cd06849">
    <property type="entry name" value="lipoyl_domain"/>
    <property type="match status" value="1"/>
</dbReference>
<evidence type="ECO:0000256" key="8">
    <source>
        <dbReference type="SAM" id="MobiDB-lite"/>
    </source>
</evidence>
<evidence type="ECO:0000256" key="5">
    <source>
        <dbReference type="ARBA" id="ARBA00022823"/>
    </source>
</evidence>
<proteinExistence type="inferred from homology"/>
<dbReference type="InterPro" id="IPR011053">
    <property type="entry name" value="Single_hybrid_motif"/>
</dbReference>
<dbReference type="SUPFAM" id="SSF52777">
    <property type="entry name" value="CoA-dependent acyltransferases"/>
    <property type="match status" value="1"/>
</dbReference>
<dbReference type="SUPFAM" id="SSF51230">
    <property type="entry name" value="Single hybrid motif"/>
    <property type="match status" value="1"/>
</dbReference>
<dbReference type="Pfam" id="PF02817">
    <property type="entry name" value="E3_binding"/>
    <property type="match status" value="1"/>
</dbReference>
<evidence type="ECO:0000256" key="3">
    <source>
        <dbReference type="ARBA" id="ARBA00011484"/>
    </source>
</evidence>
<comment type="similarity">
    <text evidence="2 7">Belongs to the 2-oxoacid dehydrogenase family.</text>
</comment>
<dbReference type="Gene3D" id="3.30.559.10">
    <property type="entry name" value="Chloramphenicol acetyltransferase-like domain"/>
    <property type="match status" value="1"/>
</dbReference>
<dbReference type="AlphaFoldDB" id="A0A9J6RQN5"/>
<feature type="region of interest" description="Disordered" evidence="8">
    <location>
        <begin position="175"/>
        <end position="201"/>
    </location>
</feature>
<dbReference type="PANTHER" id="PTHR43178">
    <property type="entry name" value="DIHYDROLIPOAMIDE ACETYLTRANSFERASE COMPONENT OF PYRUVATE DEHYDROGENASE COMPLEX"/>
    <property type="match status" value="1"/>
</dbReference>
<gene>
    <name evidence="11" type="ORF">O0V09_15465</name>
</gene>
<dbReference type="Proteomes" id="UP001069090">
    <property type="component" value="Unassembled WGS sequence"/>
</dbReference>
<dbReference type="PROSITE" id="PS50968">
    <property type="entry name" value="BIOTINYL_LIPOYL"/>
    <property type="match status" value="1"/>
</dbReference>
<feature type="compositionally biased region" description="Low complexity" evidence="8">
    <location>
        <begin position="88"/>
        <end position="115"/>
    </location>
</feature>
<dbReference type="InterPro" id="IPR001078">
    <property type="entry name" value="2-oxoacid_DH_actylTfrase"/>
</dbReference>
<dbReference type="GO" id="GO:0031405">
    <property type="term" value="F:lipoic acid binding"/>
    <property type="evidence" value="ECO:0007669"/>
    <property type="project" value="TreeGrafter"/>
</dbReference>
<dbReference type="InterPro" id="IPR023213">
    <property type="entry name" value="CAT-like_dom_sf"/>
</dbReference>
<dbReference type="SUPFAM" id="SSF47005">
    <property type="entry name" value="Peripheral subunit-binding domain of 2-oxo acid dehydrogenase complex"/>
    <property type="match status" value="1"/>
</dbReference>
<evidence type="ECO:0000259" key="10">
    <source>
        <dbReference type="PROSITE" id="PS51826"/>
    </source>
</evidence>
<evidence type="ECO:0000256" key="4">
    <source>
        <dbReference type="ARBA" id="ARBA00022679"/>
    </source>
</evidence>
<keyword evidence="4 7" id="KW-0808">Transferase</keyword>
<dbReference type="EMBL" id="JAPTGG010000014">
    <property type="protein sequence ID" value="MCZ0866609.1"/>
    <property type="molecule type" value="Genomic_DNA"/>
</dbReference>
<dbReference type="EC" id="2.3.1.-" evidence="7"/>
<dbReference type="InterPro" id="IPR004167">
    <property type="entry name" value="PSBD"/>
</dbReference>
<dbReference type="FunFam" id="3.30.559.10:FF:000007">
    <property type="entry name" value="Dihydrolipoamide acetyltransferase component of pyruvate dehydrogenase complex"/>
    <property type="match status" value="1"/>
</dbReference>
<protein>
    <recommendedName>
        <fullName evidence="7">Dihydrolipoamide acetyltransferase component of pyruvate dehydrogenase complex</fullName>
        <ecNumber evidence="7">2.3.1.-</ecNumber>
    </recommendedName>
</protein>
<dbReference type="InterPro" id="IPR050743">
    <property type="entry name" value="2-oxoacid_DH_E2_comp"/>
</dbReference>
<evidence type="ECO:0000256" key="1">
    <source>
        <dbReference type="ARBA" id="ARBA00001938"/>
    </source>
</evidence>
<keyword evidence="5 7" id="KW-0450">Lipoyl</keyword>
<reference evidence="11 12" key="1">
    <citation type="submission" date="2022-12" db="EMBL/GenBank/DDBJ databases">
        <title>Dasania phycosphaerae sp. nov., isolated from particulate material of the south coast of Korea.</title>
        <authorList>
            <person name="Jiang Y."/>
        </authorList>
    </citation>
    <scope>NUCLEOTIDE SEQUENCE [LARGE SCALE GENOMIC DNA]</scope>
    <source>
        <strain evidence="11 12">GY-19</strain>
    </source>
</reference>
<dbReference type="GO" id="GO:0016407">
    <property type="term" value="F:acetyltransferase activity"/>
    <property type="evidence" value="ECO:0007669"/>
    <property type="project" value="TreeGrafter"/>
</dbReference>
<comment type="subunit">
    <text evidence="3">Forms a 24-polypeptide structural core with octahedral symmetry.</text>
</comment>
<evidence type="ECO:0000256" key="7">
    <source>
        <dbReference type="RuleBase" id="RU003423"/>
    </source>
</evidence>
<evidence type="ECO:0000313" key="12">
    <source>
        <dbReference type="Proteomes" id="UP001069090"/>
    </source>
</evidence>
<feature type="compositionally biased region" description="Low complexity" evidence="8">
    <location>
        <begin position="177"/>
        <end position="192"/>
    </location>
</feature>
<dbReference type="GO" id="GO:0005737">
    <property type="term" value="C:cytoplasm"/>
    <property type="evidence" value="ECO:0007669"/>
    <property type="project" value="TreeGrafter"/>
</dbReference>
<sequence>MSTFSFKLPDLGEGIVESEIVAWHIAVGDEVSQDQHIADVQTDKAVIEATSPISGTVVKLGCQAGEVLAVGSELVLFDTQGTASATATSTADTPAASAKPQAAATPQPAAADKQAVSPSATTESSASQQNDSAILTSPSVRLRARQHNIDLHSISGSGPKGRINHSDLDRLIHEPKANSATAASTKTTASNALPNTPKKSYPLTGTRRIIAKKLQQAAQQIPHYSYVEEVDVSQLEQLRQQLNQQHSHHKSKLTLLPFIIQALLKSLPQFPHCNAHFNNDSNEVTEYQAVHMGIATMTDQGLMVPVIEDCQSLDMWECAARIEQLADAARNHQIKPSQLSGSTITLSSLGKLGGIAATPIINAPETCIIAINKIQRRPVVVDEAIAIRSIMNLSASFDHRIVDGYDGASLVQAIKKLLEQPEMLINP</sequence>
<organism evidence="11 12">
    <name type="scientific">Dasania phycosphaerae</name>
    <dbReference type="NCBI Taxonomy" id="2950436"/>
    <lineage>
        <taxon>Bacteria</taxon>
        <taxon>Pseudomonadati</taxon>
        <taxon>Pseudomonadota</taxon>
        <taxon>Gammaproteobacteria</taxon>
        <taxon>Cellvibrionales</taxon>
        <taxon>Spongiibacteraceae</taxon>
        <taxon>Dasania</taxon>
    </lineage>
</organism>